<dbReference type="EMBL" id="MEIL01000029">
    <property type="protein sequence ID" value="PIT38342.1"/>
    <property type="molecule type" value="Genomic_DNA"/>
</dbReference>
<comment type="caution">
    <text evidence="1">The sequence shown here is derived from an EMBL/GenBank/DDBJ whole genome shotgun (WGS) entry which is preliminary data.</text>
</comment>
<name>A0A2N9X589_9NEIS</name>
<reference evidence="1" key="1">
    <citation type="journal article" date="2017" name="MBio">
        <title>Type VI secretion-mediated competition in the bee gut microbiome.</title>
        <authorList>
            <person name="Steele M.I."/>
            <person name="Kwong W.K."/>
            <person name="Powell J.E."/>
            <person name="Whiteley M."/>
            <person name="Moran N.A."/>
        </authorList>
    </citation>
    <scope>NUCLEOTIDE SEQUENCE [LARGE SCALE GENOMIC DNA]</scope>
    <source>
        <strain evidence="1">WkB273</strain>
    </source>
</reference>
<dbReference type="Proteomes" id="UP000230202">
    <property type="component" value="Unassembled WGS sequence"/>
</dbReference>
<accession>A0A2N9X589</accession>
<dbReference type="RefSeq" id="WP_100152317.1">
    <property type="nucleotide sequence ID" value="NZ_CP160326.2"/>
</dbReference>
<gene>
    <name evidence="1" type="ORF">BHC54_07275</name>
</gene>
<sequence length="138" mass="15825">MGNGLKLENIKTYFIQHQLPPLDQSSIIYGMINAKAWQYALLSGLATLFIRHILIYFNAEKIILIGLTANANLSESITVIPMTKITSLSYKTGFFRGELTFIYEQQKYTFKIPNFILAAKWQKNNLKNILQRYIISAS</sequence>
<dbReference type="AlphaFoldDB" id="A0A2N9X589"/>
<proteinExistence type="predicted"/>
<keyword evidence="2" id="KW-1185">Reference proteome</keyword>
<evidence type="ECO:0000313" key="2">
    <source>
        <dbReference type="Proteomes" id="UP000230202"/>
    </source>
</evidence>
<evidence type="ECO:0008006" key="3">
    <source>
        <dbReference type="Google" id="ProtNLM"/>
    </source>
</evidence>
<evidence type="ECO:0000313" key="1">
    <source>
        <dbReference type="EMBL" id="PIT38342.1"/>
    </source>
</evidence>
<protein>
    <recommendedName>
        <fullName evidence="3">YokE-like PH domain-containing protein</fullName>
    </recommendedName>
</protein>
<organism evidence="1 2">
    <name type="scientific">Snodgrassella alvi</name>
    <dbReference type="NCBI Taxonomy" id="1196083"/>
    <lineage>
        <taxon>Bacteria</taxon>
        <taxon>Pseudomonadati</taxon>
        <taxon>Pseudomonadota</taxon>
        <taxon>Betaproteobacteria</taxon>
        <taxon>Neisseriales</taxon>
        <taxon>Neisseriaceae</taxon>
        <taxon>Snodgrassella</taxon>
    </lineage>
</organism>